<keyword evidence="10" id="KW-1185">Reference proteome</keyword>
<dbReference type="InterPro" id="IPR036322">
    <property type="entry name" value="WD40_repeat_dom_sf"/>
</dbReference>
<gene>
    <name evidence="9" type="ORF">LIER_00289</name>
</gene>
<dbReference type="Pfam" id="PF23419">
    <property type="entry name" value="WD40_RFWD3"/>
    <property type="match status" value="1"/>
</dbReference>
<dbReference type="SUPFAM" id="SSF57850">
    <property type="entry name" value="RING/U-box"/>
    <property type="match status" value="1"/>
</dbReference>
<proteinExistence type="predicted"/>
<protein>
    <recommendedName>
        <fullName evidence="2">RING-type E3 ubiquitin transferase</fullName>
        <ecNumber evidence="2">2.3.2.27</ecNumber>
    </recommendedName>
</protein>
<dbReference type="GO" id="GO:0016567">
    <property type="term" value="P:protein ubiquitination"/>
    <property type="evidence" value="ECO:0007669"/>
    <property type="project" value="InterPro"/>
</dbReference>
<evidence type="ECO:0000259" key="8">
    <source>
        <dbReference type="PROSITE" id="PS50089"/>
    </source>
</evidence>
<feature type="region of interest" description="Disordered" evidence="7">
    <location>
        <begin position="36"/>
        <end position="58"/>
    </location>
</feature>
<evidence type="ECO:0000256" key="7">
    <source>
        <dbReference type="SAM" id="MobiDB-lite"/>
    </source>
</evidence>
<organism evidence="9 10">
    <name type="scientific">Lithospermum erythrorhizon</name>
    <name type="common">Purple gromwell</name>
    <name type="synonym">Lithospermum officinale var. erythrorhizon</name>
    <dbReference type="NCBI Taxonomy" id="34254"/>
    <lineage>
        <taxon>Eukaryota</taxon>
        <taxon>Viridiplantae</taxon>
        <taxon>Streptophyta</taxon>
        <taxon>Embryophyta</taxon>
        <taxon>Tracheophyta</taxon>
        <taxon>Spermatophyta</taxon>
        <taxon>Magnoliopsida</taxon>
        <taxon>eudicotyledons</taxon>
        <taxon>Gunneridae</taxon>
        <taxon>Pentapetalae</taxon>
        <taxon>asterids</taxon>
        <taxon>lamiids</taxon>
        <taxon>Boraginales</taxon>
        <taxon>Boraginaceae</taxon>
        <taxon>Boraginoideae</taxon>
        <taxon>Lithospermeae</taxon>
        <taxon>Lithospermum</taxon>
    </lineage>
</organism>
<dbReference type="PANTHER" id="PTHR16047:SF13">
    <property type="entry name" value="E3 UBIQUITIN-PROTEIN LIGASE RFWD3"/>
    <property type="match status" value="1"/>
</dbReference>
<keyword evidence="5" id="KW-0479">Metal-binding</keyword>
<feature type="domain" description="RING-type" evidence="8">
    <location>
        <begin position="94"/>
        <end position="140"/>
    </location>
</feature>
<keyword evidence="9" id="KW-0436">Ligase</keyword>
<dbReference type="EC" id="2.3.2.27" evidence="2"/>
<evidence type="ECO:0000313" key="9">
    <source>
        <dbReference type="EMBL" id="GAA0138567.1"/>
    </source>
</evidence>
<feature type="compositionally biased region" description="Basic and acidic residues" evidence="7">
    <location>
        <begin position="48"/>
        <end position="58"/>
    </location>
</feature>
<dbReference type="PROSITE" id="PS50089">
    <property type="entry name" value="ZF_RING_2"/>
    <property type="match status" value="1"/>
</dbReference>
<dbReference type="Pfam" id="PF13639">
    <property type="entry name" value="zf-RING_2"/>
    <property type="match status" value="1"/>
</dbReference>
<keyword evidence="6" id="KW-0175">Coiled coil</keyword>
<dbReference type="EMBL" id="BAABME010000021">
    <property type="protein sequence ID" value="GAA0138567.1"/>
    <property type="molecule type" value="Genomic_DNA"/>
</dbReference>
<comment type="caution">
    <text evidence="9">The sequence shown here is derived from an EMBL/GenBank/DDBJ whole genome shotgun (WGS) entry which is preliminary data.</text>
</comment>
<feature type="coiled-coil region" evidence="6">
    <location>
        <begin position="160"/>
        <end position="187"/>
    </location>
</feature>
<dbReference type="CDD" id="cd16450">
    <property type="entry name" value="mRING-C3HGC3_RFWD3"/>
    <property type="match status" value="1"/>
</dbReference>
<feature type="compositionally biased region" description="Acidic residues" evidence="7">
    <location>
        <begin position="36"/>
        <end position="47"/>
    </location>
</feature>
<evidence type="ECO:0000256" key="4">
    <source>
        <dbReference type="ARBA" id="ARBA00034306"/>
    </source>
</evidence>
<dbReference type="GO" id="GO:0016604">
    <property type="term" value="C:nuclear body"/>
    <property type="evidence" value="ECO:0007669"/>
    <property type="project" value="UniProtKB-SubCell"/>
</dbReference>
<evidence type="ECO:0000256" key="5">
    <source>
        <dbReference type="PROSITE-ProRule" id="PRU00175"/>
    </source>
</evidence>
<dbReference type="GO" id="GO:0016874">
    <property type="term" value="F:ligase activity"/>
    <property type="evidence" value="ECO:0007669"/>
    <property type="project" value="UniProtKB-KW"/>
</dbReference>
<reference evidence="9 10" key="1">
    <citation type="submission" date="2024-01" db="EMBL/GenBank/DDBJ databases">
        <title>The complete chloroplast genome sequence of Lithospermum erythrorhizon: insights into the phylogenetic relationship among Boraginaceae species and the maternal lineages of purple gromwells.</title>
        <authorList>
            <person name="Okada T."/>
            <person name="Watanabe K."/>
        </authorList>
    </citation>
    <scope>NUCLEOTIDE SEQUENCE [LARGE SCALE GENOMIC DNA]</scope>
</reference>
<dbReference type="Gene3D" id="2.130.10.10">
    <property type="entry name" value="YVTN repeat-like/Quinoprotein amine dehydrogenase"/>
    <property type="match status" value="1"/>
</dbReference>
<dbReference type="AlphaFoldDB" id="A0AAV3NLH8"/>
<evidence type="ECO:0000256" key="1">
    <source>
        <dbReference type="ARBA" id="ARBA00000900"/>
    </source>
</evidence>
<dbReference type="SUPFAM" id="SSF50978">
    <property type="entry name" value="WD40 repeat-like"/>
    <property type="match status" value="1"/>
</dbReference>
<keyword evidence="3" id="KW-0853">WD repeat</keyword>
<dbReference type="InterPro" id="IPR056527">
    <property type="entry name" value="WD40_RFWD3"/>
</dbReference>
<accession>A0AAV3NLH8</accession>
<dbReference type="Proteomes" id="UP001454036">
    <property type="component" value="Unassembled WGS sequence"/>
</dbReference>
<evidence type="ECO:0000313" key="10">
    <source>
        <dbReference type="Proteomes" id="UP001454036"/>
    </source>
</evidence>
<dbReference type="InterPro" id="IPR001841">
    <property type="entry name" value="Znf_RING"/>
</dbReference>
<evidence type="ECO:0000256" key="3">
    <source>
        <dbReference type="ARBA" id="ARBA00022574"/>
    </source>
</evidence>
<name>A0AAV3NLH8_LITER</name>
<dbReference type="Gene3D" id="3.30.40.10">
    <property type="entry name" value="Zinc/RING finger domain, C3HC4 (zinc finger)"/>
    <property type="match status" value="1"/>
</dbReference>
<dbReference type="GO" id="GO:0008270">
    <property type="term" value="F:zinc ion binding"/>
    <property type="evidence" value="ECO:0007669"/>
    <property type="project" value="UniProtKB-KW"/>
</dbReference>
<dbReference type="SMART" id="SM00184">
    <property type="entry name" value="RING"/>
    <property type="match status" value="1"/>
</dbReference>
<dbReference type="GO" id="GO:0061630">
    <property type="term" value="F:ubiquitin protein ligase activity"/>
    <property type="evidence" value="ECO:0007669"/>
    <property type="project" value="UniProtKB-EC"/>
</dbReference>
<dbReference type="InterPro" id="IPR015943">
    <property type="entry name" value="WD40/YVTN_repeat-like_dom_sf"/>
</dbReference>
<keyword evidence="5" id="KW-0862">Zinc</keyword>
<comment type="subcellular location">
    <subcellularLocation>
        <location evidence="4">Nucleus</location>
        <location evidence="4">Nuclear body</location>
    </subcellularLocation>
</comment>
<dbReference type="InterPro" id="IPR037381">
    <property type="entry name" value="RFWD3"/>
</dbReference>
<dbReference type="PANTHER" id="PTHR16047">
    <property type="entry name" value="RFWD3 PROTEIN"/>
    <property type="match status" value="1"/>
</dbReference>
<comment type="catalytic activity">
    <reaction evidence="1">
        <text>S-ubiquitinyl-[E2 ubiquitin-conjugating enzyme]-L-cysteine + [acceptor protein]-L-lysine = [E2 ubiquitin-conjugating enzyme]-L-cysteine + N(6)-ubiquitinyl-[acceptor protein]-L-lysine.</text>
        <dbReference type="EC" id="2.3.2.27"/>
    </reaction>
</comment>
<sequence>MAGGSEADSDYLRFLEAVSHSQIPPDLVPDNLVLVEDDSEEEEEEDSEGRGRVVGREVANEQIKSKMSLKSSAAERDIDDEEEVSSSHLDGLFCPICMEPWTSGGDHQICCLPCGHIYGLSCIKKWLRQRKASGKCPQCNSKCMLKDVRLLYASQIVVVDEELQKKVRHLESRCATLEKEGAEWRKKEHQWHRTETDLRMQVNQLRERTRYIEDLSGNSQVRPSTSFSGPHLVSKIDGQKFLHNFGLQGDLNIEGARLFDIDAVSHCIIVARRVSLMGGAQVLTKISLLPPYEKEDYSLPSGTKAIKDLQLSPYSRLVLLASLGKTLSVISTESNNAILRYDLPAAAWSCSWDHKNSHSIYAGLQNGMVLQFDMRQTSRPVQSMAGLTENPIHTLHSLSADLALGSGIKSVLSASSVGLCQWNFGGSKERPTLIPESENQGVCISVAYSPLSDNIVASFRPKIRISGDTVASQHMPFHSTPLSGQCVHGSHVFYKRIGSKYQYCGSTTANVNHIRLPKSAVIDKQNKHTLFASGDEATGNLVLQELPTFEVVQKFSIPSHPIRDLKHVDIDNSELLCCLSEDRLQLFK</sequence>
<dbReference type="InterPro" id="IPR013083">
    <property type="entry name" value="Znf_RING/FYVE/PHD"/>
</dbReference>
<evidence type="ECO:0000256" key="2">
    <source>
        <dbReference type="ARBA" id="ARBA00012483"/>
    </source>
</evidence>
<keyword evidence="5" id="KW-0863">Zinc-finger</keyword>
<dbReference type="GO" id="GO:0036297">
    <property type="term" value="P:interstrand cross-link repair"/>
    <property type="evidence" value="ECO:0007669"/>
    <property type="project" value="InterPro"/>
</dbReference>
<evidence type="ECO:0000256" key="6">
    <source>
        <dbReference type="SAM" id="Coils"/>
    </source>
</evidence>